<dbReference type="OrthoDB" id="288590at2759"/>
<dbReference type="Pfam" id="PF03171">
    <property type="entry name" value="2OG-FeII_Oxy"/>
    <property type="match status" value="1"/>
</dbReference>
<keyword evidence="8" id="KW-1185">Reference proteome</keyword>
<organism evidence="8 9">
    <name type="scientific">Cicer arietinum</name>
    <name type="common">Chickpea</name>
    <name type="synonym">Garbanzo</name>
    <dbReference type="NCBI Taxonomy" id="3827"/>
    <lineage>
        <taxon>Eukaryota</taxon>
        <taxon>Viridiplantae</taxon>
        <taxon>Streptophyta</taxon>
        <taxon>Embryophyta</taxon>
        <taxon>Tracheophyta</taxon>
        <taxon>Spermatophyta</taxon>
        <taxon>Magnoliopsida</taxon>
        <taxon>eudicotyledons</taxon>
        <taxon>Gunneridae</taxon>
        <taxon>Pentapetalae</taxon>
        <taxon>rosids</taxon>
        <taxon>fabids</taxon>
        <taxon>Fabales</taxon>
        <taxon>Fabaceae</taxon>
        <taxon>Papilionoideae</taxon>
        <taxon>50 kb inversion clade</taxon>
        <taxon>NPAAA clade</taxon>
        <taxon>Hologalegina</taxon>
        <taxon>IRL clade</taxon>
        <taxon>Cicereae</taxon>
        <taxon>Cicer</taxon>
    </lineage>
</organism>
<dbReference type="InterPro" id="IPR044861">
    <property type="entry name" value="IPNS-like_FE2OG_OXY"/>
</dbReference>
<evidence type="ECO:0000256" key="5">
    <source>
        <dbReference type="ARBA" id="ARBA00023004"/>
    </source>
</evidence>
<dbReference type="InterPro" id="IPR005123">
    <property type="entry name" value="Oxoglu/Fe-dep_dioxygenase_dom"/>
</dbReference>
<reference evidence="8" key="1">
    <citation type="journal article" date="2013" name="Nat. Biotechnol.">
        <title>Draft genome sequence of chickpea (Cicer arietinum) provides a resource for trait improvement.</title>
        <authorList>
            <person name="Varshney R.K."/>
            <person name="Song C."/>
            <person name="Saxena R.K."/>
            <person name="Azam S."/>
            <person name="Yu S."/>
            <person name="Sharpe A.G."/>
            <person name="Cannon S."/>
            <person name="Baek J."/>
            <person name="Rosen B.D."/>
            <person name="Tar'an B."/>
            <person name="Millan T."/>
            <person name="Zhang X."/>
            <person name="Ramsay L.D."/>
            <person name="Iwata A."/>
            <person name="Wang Y."/>
            <person name="Nelson W."/>
            <person name="Farmer A.D."/>
            <person name="Gaur P.M."/>
            <person name="Soderlund C."/>
            <person name="Penmetsa R.V."/>
            <person name="Xu C."/>
            <person name="Bharti A.K."/>
            <person name="He W."/>
            <person name="Winter P."/>
            <person name="Zhao S."/>
            <person name="Hane J.K."/>
            <person name="Carrasquilla-Garcia N."/>
            <person name="Condie J.A."/>
            <person name="Upadhyaya H.D."/>
            <person name="Luo M.C."/>
            <person name="Thudi M."/>
            <person name="Gowda C.L."/>
            <person name="Singh N.P."/>
            <person name="Lichtenzveig J."/>
            <person name="Gali K.K."/>
            <person name="Rubio J."/>
            <person name="Nadarajan N."/>
            <person name="Dolezel J."/>
            <person name="Bansal K.C."/>
            <person name="Xu X."/>
            <person name="Edwards D."/>
            <person name="Zhang G."/>
            <person name="Kahl G."/>
            <person name="Gil J."/>
            <person name="Singh K.B."/>
            <person name="Datta S.K."/>
            <person name="Jackson S.A."/>
            <person name="Wang J."/>
            <person name="Cook D.R."/>
        </authorList>
    </citation>
    <scope>NUCLEOTIDE SEQUENCE [LARGE SCALE GENOMIC DNA]</scope>
    <source>
        <strain evidence="8">cv. CDC Frontier</strain>
    </source>
</reference>
<sequence length="361" mass="41343">MEQVLLFGKNGYDRAKEVKEFDETKGGVKGLVDSGIVKFPRFFIHPQESLDTNSTSCLFHVPVIDFTGYEMCSSRRLEIISEIKEASEKWGFFQMVNHGVPVCVMDEMLNVIREFHEQPSEVKKEWYSRDPKVKVRYFSNGDLLVAKAANWRDTILFDFQDGPLNPQAYPLVCREAVSKYMEHIMKLKEILSELMSEALGQKRDYLESIECMKSETVVCHYYPSCPQPELTFGTTKHSDPSSLTILLQDTIGGLQVLHQNQWVNVNPIHGALVANIGDFMQLISNDKFISVEHRVLAGRVGPRVSAACHVYPNTCRKYKPIEEFTSNENPPKYRETNITEYLAHFRSKGLDGIKALPYFRL</sequence>
<dbReference type="InterPro" id="IPR027443">
    <property type="entry name" value="IPNS-like_sf"/>
</dbReference>
<dbReference type="Gene3D" id="2.60.120.330">
    <property type="entry name" value="B-lactam Antibiotic, Isopenicillin N Synthase, Chain"/>
    <property type="match status" value="1"/>
</dbReference>
<dbReference type="GeneID" id="101505204"/>
<dbReference type="eggNOG" id="KOG0143">
    <property type="taxonomic scope" value="Eukaryota"/>
</dbReference>
<feature type="domain" description="Fe2OG dioxygenase" evidence="7">
    <location>
        <begin position="213"/>
        <end position="312"/>
    </location>
</feature>
<comment type="cofactor">
    <cofactor evidence="1">
        <name>Fe cation</name>
        <dbReference type="ChEBI" id="CHEBI:24875"/>
    </cofactor>
</comment>
<keyword evidence="4 6" id="KW-0560">Oxidoreductase</keyword>
<dbReference type="PROSITE" id="PS51471">
    <property type="entry name" value="FE2OG_OXY"/>
    <property type="match status" value="1"/>
</dbReference>
<dbReference type="GO" id="GO:0046872">
    <property type="term" value="F:metal ion binding"/>
    <property type="evidence" value="ECO:0007669"/>
    <property type="project" value="UniProtKB-KW"/>
</dbReference>
<dbReference type="InterPro" id="IPR026992">
    <property type="entry name" value="DIOX_N"/>
</dbReference>
<evidence type="ECO:0000259" key="7">
    <source>
        <dbReference type="PROSITE" id="PS51471"/>
    </source>
</evidence>
<dbReference type="Proteomes" id="UP000087171">
    <property type="component" value="Chromosome Ca4"/>
</dbReference>
<evidence type="ECO:0000256" key="6">
    <source>
        <dbReference type="RuleBase" id="RU003682"/>
    </source>
</evidence>
<dbReference type="GO" id="GO:0051213">
    <property type="term" value="F:dioxygenase activity"/>
    <property type="evidence" value="ECO:0007669"/>
    <property type="project" value="UniProtKB-ARBA"/>
</dbReference>
<reference evidence="9" key="2">
    <citation type="submission" date="2025-08" db="UniProtKB">
        <authorList>
            <consortium name="RefSeq"/>
        </authorList>
    </citation>
    <scope>IDENTIFICATION</scope>
    <source>
        <tissue evidence="9">Etiolated seedlings</tissue>
    </source>
</reference>
<proteinExistence type="inferred from homology"/>
<dbReference type="FunFam" id="2.60.120.330:FF:000005">
    <property type="entry name" value="1-aminocyclopropane-1-carboxylate oxidase homolog 1"/>
    <property type="match status" value="1"/>
</dbReference>
<dbReference type="Pfam" id="PF14226">
    <property type="entry name" value="DIOX_N"/>
    <property type="match status" value="1"/>
</dbReference>
<evidence type="ECO:0000313" key="9">
    <source>
        <dbReference type="RefSeq" id="XP_004495113.1"/>
    </source>
</evidence>
<protein>
    <submittedName>
        <fullName evidence="9">1-aminocyclopropane-1-carboxylate oxidase homolog 1-like</fullName>
    </submittedName>
</protein>
<evidence type="ECO:0000256" key="2">
    <source>
        <dbReference type="ARBA" id="ARBA00008056"/>
    </source>
</evidence>
<name>A0A1S2XVC0_CICAR</name>
<evidence type="ECO:0000256" key="1">
    <source>
        <dbReference type="ARBA" id="ARBA00001962"/>
    </source>
</evidence>
<evidence type="ECO:0000313" key="8">
    <source>
        <dbReference type="Proteomes" id="UP000087171"/>
    </source>
</evidence>
<keyword evidence="5 6" id="KW-0408">Iron</keyword>
<comment type="similarity">
    <text evidence="2 6">Belongs to the iron/ascorbate-dependent oxidoreductase family.</text>
</comment>
<dbReference type="KEGG" id="cam:101505204"/>
<gene>
    <name evidence="9" type="primary">LOC101505204</name>
</gene>
<evidence type="ECO:0000256" key="4">
    <source>
        <dbReference type="ARBA" id="ARBA00023002"/>
    </source>
</evidence>
<dbReference type="PaxDb" id="3827-XP_004495113.1"/>
<keyword evidence="3 6" id="KW-0479">Metal-binding</keyword>
<dbReference type="AlphaFoldDB" id="A0A1S2XVC0"/>
<evidence type="ECO:0000256" key="3">
    <source>
        <dbReference type="ARBA" id="ARBA00022723"/>
    </source>
</evidence>
<dbReference type="PANTHER" id="PTHR10209">
    <property type="entry name" value="OXIDOREDUCTASE, 2OG-FE II OXYGENASE FAMILY PROTEIN"/>
    <property type="match status" value="1"/>
</dbReference>
<dbReference type="SUPFAM" id="SSF51197">
    <property type="entry name" value="Clavaminate synthase-like"/>
    <property type="match status" value="1"/>
</dbReference>
<dbReference type="RefSeq" id="XP_004495113.1">
    <property type="nucleotide sequence ID" value="XM_004495056.3"/>
</dbReference>
<accession>A0A1S2XVC0</accession>
<dbReference type="PANTHER" id="PTHR10209:SF714">
    <property type="entry name" value="1-AMINOCYCLOPROPANE-1-CARBOXYLATE OXIDASE HOMOLOG 11-RELATED"/>
    <property type="match status" value="1"/>
</dbReference>